<dbReference type="Proteomes" id="UP001057402">
    <property type="component" value="Chromosome 7"/>
</dbReference>
<sequence length="756" mass="85811">MGGRSRKKRSSSSSLPKALNPDDSSVRLELRPLIAALRSGEHLKASLLKSLYAYILQMSRLGFGSYSPYLYVSCRLDIVELSDMLFEELDRRLHRIWSAMSDISREVSCDSCGDVPGLGLLLRCCLTLLMLLGFDQELVTMKTKALLLILKRLISLDVSGQNSERPIKFKKHHERYSRKDGSETTAIDEDFVVYLHFLGPSVPCHSLITIVLEVFADELLSEQLLRLLFSSVEAASSITEKVFICSDNHQNVGILFEIISAHIFHAISEEQAFENFLGTIFVQERGEARSFELSWTATLGLLLSPIVISAPKIFQAHLNFLVAEAIDVDVTFQSKGSNDRRINNSITTFERSMDLYRRHMSSIQADESHFSHEDSVSYLQFLERSCPSFESFIKRGTKEKLDIMVVRTETFWSSYTSSMLFKSEAELLAGSLEYAKIGYESNSSYTDGSFSVLQCIIQQALPKDPGPCLCLNGEISFLDIYFLSSILKLMSSTLYHLVRCLKHQCLGDHASIFNDANLQRWQTFFLAKIRCFKQFGVNLPVQRFLFERLKDHPLKHEEYTWILLHFSGMLSLCFASGHDILIKGALSIVMTLVDLIIMNGDFDKLKPILYPGAEPLSFCLRKEVVTGNKSSHKVASTYMKVQRECFSPLGSEAGRELPPDTGSAHCDKASVRVEERVEETSSGEILVKCLLEGMEGQDDYDDLVDFIELKKGKDYCGWLRNREKFRKRVAKRTAVLKWKRKKLSKRTIKMNGNYCT</sequence>
<comment type="caution">
    <text evidence="1">The sequence shown here is derived from an EMBL/GenBank/DDBJ whole genome shotgun (WGS) entry which is preliminary data.</text>
</comment>
<keyword evidence="2" id="KW-1185">Reference proteome</keyword>
<protein>
    <submittedName>
        <fullName evidence="1">Uncharacterized protein</fullName>
    </submittedName>
</protein>
<proteinExistence type="predicted"/>
<evidence type="ECO:0000313" key="2">
    <source>
        <dbReference type="Proteomes" id="UP001057402"/>
    </source>
</evidence>
<dbReference type="EMBL" id="CM042886">
    <property type="protein sequence ID" value="KAI4338845.1"/>
    <property type="molecule type" value="Genomic_DNA"/>
</dbReference>
<gene>
    <name evidence="1" type="ORF">MLD38_023853</name>
</gene>
<reference evidence="2" key="1">
    <citation type="journal article" date="2023" name="Front. Plant Sci.">
        <title>Chromosomal-level genome assembly of Melastoma candidum provides insights into trichome evolution.</title>
        <authorList>
            <person name="Zhong Y."/>
            <person name="Wu W."/>
            <person name="Sun C."/>
            <person name="Zou P."/>
            <person name="Liu Y."/>
            <person name="Dai S."/>
            <person name="Zhou R."/>
        </authorList>
    </citation>
    <scope>NUCLEOTIDE SEQUENCE [LARGE SCALE GENOMIC DNA]</scope>
</reference>
<evidence type="ECO:0000313" key="1">
    <source>
        <dbReference type="EMBL" id="KAI4338845.1"/>
    </source>
</evidence>
<name>A0ACB9NQK1_9MYRT</name>
<organism evidence="1 2">
    <name type="scientific">Melastoma candidum</name>
    <dbReference type="NCBI Taxonomy" id="119954"/>
    <lineage>
        <taxon>Eukaryota</taxon>
        <taxon>Viridiplantae</taxon>
        <taxon>Streptophyta</taxon>
        <taxon>Embryophyta</taxon>
        <taxon>Tracheophyta</taxon>
        <taxon>Spermatophyta</taxon>
        <taxon>Magnoliopsida</taxon>
        <taxon>eudicotyledons</taxon>
        <taxon>Gunneridae</taxon>
        <taxon>Pentapetalae</taxon>
        <taxon>rosids</taxon>
        <taxon>malvids</taxon>
        <taxon>Myrtales</taxon>
        <taxon>Melastomataceae</taxon>
        <taxon>Melastomatoideae</taxon>
        <taxon>Melastomateae</taxon>
        <taxon>Melastoma</taxon>
    </lineage>
</organism>
<accession>A0ACB9NQK1</accession>